<dbReference type="RefSeq" id="WP_186938784.1">
    <property type="nucleotide sequence ID" value="NZ_JACOOA010000003.1"/>
</dbReference>
<feature type="domain" description="HTH tetR-type" evidence="3">
    <location>
        <begin position="10"/>
        <end position="70"/>
    </location>
</feature>
<dbReference type="InterPro" id="IPR009057">
    <property type="entry name" value="Homeodomain-like_sf"/>
</dbReference>
<sequence>MANKQPEVREKTRAALLEAFWRHYGEAPVDRIKIRAITDAAGYNRSTFYQYFDDVYDLLDQAEEALLSDALVYFEEAFEHRESAAFVEKATAAYEHFGYYLSKLLGPHGDPSFATRYRAAIKPLMVKELALDGDDPLADIACEYCLGAFVSVVSAWYGKGKPIPADRLVRLLQELTTHGMSGLVSSNEKISS</sequence>
<dbReference type="InterPro" id="IPR050624">
    <property type="entry name" value="HTH-type_Tx_Regulator"/>
</dbReference>
<evidence type="ECO:0000259" key="3">
    <source>
        <dbReference type="PROSITE" id="PS50977"/>
    </source>
</evidence>
<protein>
    <submittedName>
        <fullName evidence="4">TetR/AcrR family transcriptional regulator</fullName>
    </submittedName>
</protein>
<dbReference type="Proteomes" id="UP000622448">
    <property type="component" value="Unassembled WGS sequence"/>
</dbReference>
<accession>A0ABR7BS11</accession>
<evidence type="ECO:0000313" key="4">
    <source>
        <dbReference type="EMBL" id="MBC5584407.1"/>
    </source>
</evidence>
<dbReference type="PANTHER" id="PTHR43479:SF7">
    <property type="entry name" value="TETR-FAMILY TRANSCRIPTIONAL REGULATOR"/>
    <property type="match status" value="1"/>
</dbReference>
<reference evidence="4 5" key="1">
    <citation type="submission" date="2020-08" db="EMBL/GenBank/DDBJ databases">
        <title>Genome public.</title>
        <authorList>
            <person name="Liu C."/>
            <person name="Sun Q."/>
        </authorList>
    </citation>
    <scope>NUCLEOTIDE SEQUENCE [LARGE SCALE GENOMIC DNA]</scope>
    <source>
        <strain evidence="4 5">NSJ-70</strain>
    </source>
</reference>
<dbReference type="InterPro" id="IPR001647">
    <property type="entry name" value="HTH_TetR"/>
</dbReference>
<feature type="DNA-binding region" description="H-T-H motif" evidence="2">
    <location>
        <begin position="33"/>
        <end position="52"/>
    </location>
</feature>
<evidence type="ECO:0000313" key="5">
    <source>
        <dbReference type="Proteomes" id="UP000622448"/>
    </source>
</evidence>
<keyword evidence="1 2" id="KW-0238">DNA-binding</keyword>
<name>A0ABR7BS11_9ACTN</name>
<comment type="caution">
    <text evidence="4">The sequence shown here is derived from an EMBL/GenBank/DDBJ whole genome shotgun (WGS) entry which is preliminary data.</text>
</comment>
<evidence type="ECO:0000256" key="2">
    <source>
        <dbReference type="PROSITE-ProRule" id="PRU00335"/>
    </source>
</evidence>
<keyword evidence="5" id="KW-1185">Reference proteome</keyword>
<evidence type="ECO:0000256" key="1">
    <source>
        <dbReference type="ARBA" id="ARBA00023125"/>
    </source>
</evidence>
<dbReference type="EMBL" id="JACOOA010000003">
    <property type="protein sequence ID" value="MBC5584407.1"/>
    <property type="molecule type" value="Genomic_DNA"/>
</dbReference>
<dbReference type="SUPFAM" id="SSF46689">
    <property type="entry name" value="Homeodomain-like"/>
    <property type="match status" value="1"/>
</dbReference>
<proteinExistence type="predicted"/>
<organism evidence="4 5">
    <name type="scientific">Eggerthella hominis</name>
    <dbReference type="NCBI Taxonomy" id="2763043"/>
    <lineage>
        <taxon>Bacteria</taxon>
        <taxon>Bacillati</taxon>
        <taxon>Actinomycetota</taxon>
        <taxon>Coriobacteriia</taxon>
        <taxon>Eggerthellales</taxon>
        <taxon>Eggerthellaceae</taxon>
        <taxon>Eggerthella</taxon>
    </lineage>
</organism>
<dbReference type="PROSITE" id="PS50977">
    <property type="entry name" value="HTH_TETR_2"/>
    <property type="match status" value="1"/>
</dbReference>
<dbReference type="Gene3D" id="1.10.357.10">
    <property type="entry name" value="Tetracycline Repressor, domain 2"/>
    <property type="match status" value="1"/>
</dbReference>
<dbReference type="PANTHER" id="PTHR43479">
    <property type="entry name" value="ACREF/ENVCD OPERON REPRESSOR-RELATED"/>
    <property type="match status" value="1"/>
</dbReference>
<gene>
    <name evidence="4" type="ORF">H8S61_09385</name>
</gene>